<dbReference type="OrthoDB" id="9815702at2"/>
<dbReference type="GO" id="GO:0016020">
    <property type="term" value="C:membrane"/>
    <property type="evidence" value="ECO:0007669"/>
    <property type="project" value="UniProtKB-SubCell"/>
</dbReference>
<comment type="caution">
    <text evidence="7">The sequence shown here is derived from an EMBL/GenBank/DDBJ whole genome shotgun (WGS) entry which is preliminary data.</text>
</comment>
<organism evidence="7 8">
    <name type="scientific">Lactobacillus selangorensis</name>
    <dbReference type="NCBI Taxonomy" id="81857"/>
    <lineage>
        <taxon>Bacteria</taxon>
        <taxon>Bacillati</taxon>
        <taxon>Bacillota</taxon>
        <taxon>Bacilli</taxon>
        <taxon>Lactobacillales</taxon>
        <taxon>Lactobacillaceae</taxon>
        <taxon>Lactobacillus</taxon>
    </lineage>
</organism>
<feature type="transmembrane region" description="Helical" evidence="5">
    <location>
        <begin position="164"/>
        <end position="186"/>
    </location>
</feature>
<evidence type="ECO:0000313" key="8">
    <source>
        <dbReference type="Proteomes" id="UP000051645"/>
    </source>
</evidence>
<dbReference type="CDD" id="cd13128">
    <property type="entry name" value="MATE_Wzx_like"/>
    <property type="match status" value="1"/>
</dbReference>
<dbReference type="RefSeq" id="WP_057769322.1">
    <property type="nucleotide sequence ID" value="NZ_JQAT01000003.1"/>
</dbReference>
<dbReference type="Proteomes" id="UP000051645">
    <property type="component" value="Unassembled WGS sequence"/>
</dbReference>
<gene>
    <name evidence="6" type="ORF">IV38_GL001357</name>
    <name evidence="7" type="ORF">IV40_GL001144</name>
</gene>
<dbReference type="EMBL" id="JQAT01000003">
    <property type="protein sequence ID" value="KRN28358.1"/>
    <property type="molecule type" value="Genomic_DNA"/>
</dbReference>
<feature type="transmembrane region" description="Helical" evidence="5">
    <location>
        <begin position="246"/>
        <end position="266"/>
    </location>
</feature>
<evidence type="ECO:0000256" key="5">
    <source>
        <dbReference type="SAM" id="Phobius"/>
    </source>
</evidence>
<dbReference type="Pfam" id="PF01943">
    <property type="entry name" value="Polysacc_synt"/>
    <property type="match status" value="1"/>
</dbReference>
<protein>
    <submittedName>
        <fullName evidence="7">PST family polysaccharide transporter</fullName>
    </submittedName>
</protein>
<evidence type="ECO:0000313" key="9">
    <source>
        <dbReference type="Proteomes" id="UP000051751"/>
    </source>
</evidence>
<feature type="transmembrane region" description="Helical" evidence="5">
    <location>
        <begin position="411"/>
        <end position="428"/>
    </location>
</feature>
<dbReference type="InterPro" id="IPR052556">
    <property type="entry name" value="PolySynth_Transporter"/>
</dbReference>
<evidence type="ECO:0000256" key="4">
    <source>
        <dbReference type="ARBA" id="ARBA00023136"/>
    </source>
</evidence>
<feature type="transmembrane region" description="Helical" evidence="5">
    <location>
        <begin position="47"/>
        <end position="63"/>
    </location>
</feature>
<feature type="transmembrane region" description="Helical" evidence="5">
    <location>
        <begin position="434"/>
        <end position="457"/>
    </location>
</feature>
<dbReference type="PATRIC" id="fig|81857.3.peg.1366"/>
<accession>A0A0R2FTW4</accession>
<dbReference type="PANTHER" id="PTHR43424">
    <property type="entry name" value="LOCUS PUTATIVE PROTEIN 1-RELATED"/>
    <property type="match status" value="1"/>
</dbReference>
<keyword evidence="8" id="KW-1185">Reference proteome</keyword>
<dbReference type="Proteomes" id="UP000051751">
    <property type="component" value="Unassembled WGS sequence"/>
</dbReference>
<evidence type="ECO:0000313" key="6">
    <source>
        <dbReference type="EMBL" id="KRN28358.1"/>
    </source>
</evidence>
<feature type="transmembrane region" description="Helical" evidence="5">
    <location>
        <begin position="356"/>
        <end position="374"/>
    </location>
</feature>
<keyword evidence="3 5" id="KW-1133">Transmembrane helix</keyword>
<feature type="transmembrane region" description="Helical" evidence="5">
    <location>
        <begin position="287"/>
        <end position="311"/>
    </location>
</feature>
<dbReference type="STRING" id="81857.IV38_GL001357"/>
<dbReference type="EMBL" id="JQAZ01000003">
    <property type="protein sequence ID" value="KRN31859.1"/>
    <property type="molecule type" value="Genomic_DNA"/>
</dbReference>
<comment type="subcellular location">
    <subcellularLocation>
        <location evidence="1">Membrane</location>
        <topology evidence="1">Multi-pass membrane protein</topology>
    </subcellularLocation>
</comment>
<evidence type="ECO:0000256" key="3">
    <source>
        <dbReference type="ARBA" id="ARBA00022989"/>
    </source>
</evidence>
<evidence type="ECO:0000256" key="2">
    <source>
        <dbReference type="ARBA" id="ARBA00022692"/>
    </source>
</evidence>
<reference evidence="8 9" key="1">
    <citation type="journal article" date="2015" name="Genome Announc.">
        <title>Expanding the biotechnology potential of lactobacilli through comparative genomics of 213 strains and associated genera.</title>
        <authorList>
            <person name="Sun Z."/>
            <person name="Harris H.M."/>
            <person name="McCann A."/>
            <person name="Guo C."/>
            <person name="Argimon S."/>
            <person name="Zhang W."/>
            <person name="Yang X."/>
            <person name="Jeffery I.B."/>
            <person name="Cooney J.C."/>
            <person name="Kagawa T.F."/>
            <person name="Liu W."/>
            <person name="Song Y."/>
            <person name="Salvetti E."/>
            <person name="Wrobel A."/>
            <person name="Rasinkangas P."/>
            <person name="Parkhill J."/>
            <person name="Rea M.C."/>
            <person name="O'Sullivan O."/>
            <person name="Ritari J."/>
            <person name="Douillard F.P."/>
            <person name="Paul Ross R."/>
            <person name="Yang R."/>
            <person name="Briner A.E."/>
            <person name="Felis G.E."/>
            <person name="de Vos W.M."/>
            <person name="Barrangou R."/>
            <person name="Klaenhammer T.R."/>
            <person name="Caufield P.W."/>
            <person name="Cui Y."/>
            <person name="Zhang H."/>
            <person name="O'Toole P.W."/>
        </authorList>
    </citation>
    <scope>NUCLEOTIDE SEQUENCE [LARGE SCALE GENOMIC DNA]</scope>
    <source>
        <strain evidence="6 9">ATCC BAA-66</strain>
        <strain evidence="7 8">DSM 13344</strain>
    </source>
</reference>
<dbReference type="AlphaFoldDB" id="A0A0R2FTW4"/>
<sequence length="475" mass="54345">MKVIKNYLWNVMYQLLVIVIPLITVHYVTRVLGATGYGINSFTNANTQYFVLFGSIGVSLYGNRQIAYHRDDRKKTSQTFWEIYIMRACTLGLAMIAFYIFMLFTGQYKADYFMQSFLIWAAAFDISWFFMGFENFQVTVVRNMLVKILSLVLIFMFVKTRGDLPTYILILSLSQLAGNLTLWPYLRHYVDMPDWHHLNIWQHLRPSLVLFVPQIATSLYLSLNKTMLGSMVSVASAGFYDNSDKIIKMVLAVVTATGTVMLPHVANAFAHGDKKSVHRYLYMSFDFVSFLSVPLMFGIAAIATAFAPWFFTKSFAEVGKLMMIESIVMLMIAWSNVLGVQYLLPTNRNKPYTFSVTLGAIVNVVLNVPLIMIWKTNGAMWSTVLSEVAVTGYQLWVVRHDIDIPRLFTNLWKYLVAGAVMFVVVYWMNLHFTMGYVMLVVEATVGAVIYAVLILILKPTVLQTAKMFLDRRRNK</sequence>
<feature type="transmembrane region" description="Helical" evidence="5">
    <location>
        <begin position="84"/>
        <end position="106"/>
    </location>
</feature>
<feature type="transmembrane region" description="Helical" evidence="5">
    <location>
        <begin position="140"/>
        <end position="158"/>
    </location>
</feature>
<dbReference type="PANTHER" id="PTHR43424:SF1">
    <property type="entry name" value="LOCUS PUTATIVE PROTEIN 1-RELATED"/>
    <property type="match status" value="1"/>
</dbReference>
<evidence type="ECO:0000256" key="1">
    <source>
        <dbReference type="ARBA" id="ARBA00004141"/>
    </source>
</evidence>
<keyword evidence="2 5" id="KW-0812">Transmembrane</keyword>
<keyword evidence="4 5" id="KW-0472">Membrane</keyword>
<dbReference type="InterPro" id="IPR002797">
    <property type="entry name" value="Polysacc_synth"/>
</dbReference>
<feature type="transmembrane region" description="Helical" evidence="5">
    <location>
        <begin position="7"/>
        <end position="27"/>
    </location>
</feature>
<feature type="transmembrane region" description="Helical" evidence="5">
    <location>
        <begin position="323"/>
        <end position="344"/>
    </location>
</feature>
<proteinExistence type="predicted"/>
<feature type="transmembrane region" description="Helical" evidence="5">
    <location>
        <begin position="380"/>
        <end position="399"/>
    </location>
</feature>
<evidence type="ECO:0000313" key="7">
    <source>
        <dbReference type="EMBL" id="KRN31859.1"/>
    </source>
</evidence>
<name>A0A0R2FTW4_9LACO</name>